<name>A0A0K1ETU1_CHOCO</name>
<dbReference type="InterPro" id="IPR000462">
    <property type="entry name" value="CDP-OH_P_trans"/>
</dbReference>
<dbReference type="RefSeq" id="WP_050435587.1">
    <property type="nucleotide sequence ID" value="NZ_CP012159.1"/>
</dbReference>
<dbReference type="KEGG" id="ccro:CMC5_084540"/>
<protein>
    <submittedName>
        <fullName evidence="9">CDP-alcohol phosphatidyltransferase</fullName>
    </submittedName>
</protein>
<feature type="transmembrane region" description="Helical" evidence="7">
    <location>
        <begin position="18"/>
        <end position="41"/>
    </location>
</feature>
<keyword evidence="2 6" id="KW-0808">Transferase</keyword>
<evidence type="ECO:0000256" key="7">
    <source>
        <dbReference type="SAM" id="Phobius"/>
    </source>
</evidence>
<dbReference type="InterPro" id="IPR007267">
    <property type="entry name" value="GtrA_DPMS_TM"/>
</dbReference>
<dbReference type="GO" id="GO:0008654">
    <property type="term" value="P:phospholipid biosynthetic process"/>
    <property type="evidence" value="ECO:0007669"/>
    <property type="project" value="InterPro"/>
</dbReference>
<feature type="transmembrane region" description="Helical" evidence="7">
    <location>
        <begin position="344"/>
        <end position="365"/>
    </location>
</feature>
<dbReference type="OrthoDB" id="9785831at2"/>
<comment type="subcellular location">
    <subcellularLocation>
        <location evidence="1">Membrane</location>
        <topology evidence="1">Multi-pass membrane protein</topology>
    </subcellularLocation>
</comment>
<evidence type="ECO:0000256" key="5">
    <source>
        <dbReference type="ARBA" id="ARBA00023136"/>
    </source>
</evidence>
<keyword evidence="3 7" id="KW-0812">Transmembrane</keyword>
<keyword evidence="4 7" id="KW-1133">Transmembrane helix</keyword>
<dbReference type="PATRIC" id="fig|52.7.peg.9291"/>
<evidence type="ECO:0000313" key="9">
    <source>
        <dbReference type="EMBL" id="AKT44214.1"/>
    </source>
</evidence>
<dbReference type="AlphaFoldDB" id="A0A0K1ETU1"/>
<feature type="transmembrane region" description="Helical" evidence="7">
    <location>
        <begin position="281"/>
        <end position="299"/>
    </location>
</feature>
<dbReference type="GO" id="GO:0000271">
    <property type="term" value="P:polysaccharide biosynthetic process"/>
    <property type="evidence" value="ECO:0007669"/>
    <property type="project" value="InterPro"/>
</dbReference>
<dbReference type="Proteomes" id="UP000067626">
    <property type="component" value="Chromosome"/>
</dbReference>
<evidence type="ECO:0000313" key="10">
    <source>
        <dbReference type="Proteomes" id="UP000067626"/>
    </source>
</evidence>
<dbReference type="InterPro" id="IPR043130">
    <property type="entry name" value="CDP-OH_PTrfase_TM_dom"/>
</dbReference>
<sequence length="425" mass="45120">MITPWDAQPGTLAALNRVWTAAAPALLLIAYLLLGLAAYGIRGLARGRFRDEEMDTRGLGGLTTARARHFFAWLMRPMWRGLAAAEVPPNAITTLSVGLAIGAGVALAAGRFSLGGWLYVCAGALDFLDGRVARETGRASSGGAALDSVLDRYCESAVLVGLCWYYRTNWVLFPCLLALTGSLFVPYVRARGEALGATMKDVGFMQRPERILVLGLSVALSPIFEALYAPLEVRPVHYLAIVGVGLVAVTSHITAIQRLVHLVHSLGDGESTDHRPLPRSIIVSVLATALDFSVVRLLLRQWGLSAPLATALGCVAGGVLAFLLSRSWVFEADAGPRARQAGRFLFVSGTSAGLNAGGVALLLLLPSMNNQVAWVVTRAVVFLTWNYPLLRDHVFSSALRGESISDASAGPVSLAHAGGRDAPQS</sequence>
<keyword evidence="5 7" id="KW-0472">Membrane</keyword>
<reference evidence="9 10" key="1">
    <citation type="submission" date="2015-07" db="EMBL/GenBank/DDBJ databases">
        <title>Genome analysis of myxobacterium Chondromyces crocatus Cm c5 reveals a high potential for natural compound synthesis and the genetic basis for the loss of fruiting body formation.</title>
        <authorList>
            <person name="Zaburannyi N."/>
            <person name="Bunk B."/>
            <person name="Maier J."/>
            <person name="Overmann J."/>
            <person name="Mueller R."/>
        </authorList>
    </citation>
    <scope>NUCLEOTIDE SEQUENCE [LARGE SCALE GENOMIC DNA]</scope>
    <source>
        <strain evidence="9 10">Cm c5</strain>
    </source>
</reference>
<keyword evidence="10" id="KW-1185">Reference proteome</keyword>
<dbReference type="GO" id="GO:0016020">
    <property type="term" value="C:membrane"/>
    <property type="evidence" value="ECO:0007669"/>
    <property type="project" value="UniProtKB-SubCell"/>
</dbReference>
<evidence type="ECO:0000256" key="2">
    <source>
        <dbReference type="ARBA" id="ARBA00022679"/>
    </source>
</evidence>
<evidence type="ECO:0000256" key="1">
    <source>
        <dbReference type="ARBA" id="ARBA00004141"/>
    </source>
</evidence>
<feature type="transmembrane region" description="Helical" evidence="7">
    <location>
        <begin position="87"/>
        <end position="109"/>
    </location>
</feature>
<feature type="transmembrane region" description="Helical" evidence="7">
    <location>
        <begin position="170"/>
        <end position="190"/>
    </location>
</feature>
<dbReference type="EMBL" id="CP012159">
    <property type="protein sequence ID" value="AKT44214.1"/>
    <property type="molecule type" value="Genomic_DNA"/>
</dbReference>
<evidence type="ECO:0000256" key="3">
    <source>
        <dbReference type="ARBA" id="ARBA00022692"/>
    </source>
</evidence>
<dbReference type="GO" id="GO:0016780">
    <property type="term" value="F:phosphotransferase activity, for other substituted phosphate groups"/>
    <property type="evidence" value="ECO:0007669"/>
    <property type="project" value="InterPro"/>
</dbReference>
<dbReference type="PROSITE" id="PS00379">
    <property type="entry name" value="CDP_ALCOHOL_P_TRANSF"/>
    <property type="match status" value="1"/>
</dbReference>
<organism evidence="9 10">
    <name type="scientific">Chondromyces crocatus</name>
    <dbReference type="NCBI Taxonomy" id="52"/>
    <lineage>
        <taxon>Bacteria</taxon>
        <taxon>Pseudomonadati</taxon>
        <taxon>Myxococcota</taxon>
        <taxon>Polyangia</taxon>
        <taxon>Polyangiales</taxon>
        <taxon>Polyangiaceae</taxon>
        <taxon>Chondromyces</taxon>
    </lineage>
</organism>
<feature type="transmembrane region" description="Helical" evidence="7">
    <location>
        <begin position="211"/>
        <end position="231"/>
    </location>
</feature>
<dbReference type="Gene3D" id="1.20.120.1760">
    <property type="match status" value="1"/>
</dbReference>
<dbReference type="STRING" id="52.CMC5_084540"/>
<accession>A0A0K1ETU1</accession>
<proteinExistence type="inferred from homology"/>
<feature type="transmembrane region" description="Helical" evidence="7">
    <location>
        <begin position="305"/>
        <end position="324"/>
    </location>
</feature>
<evidence type="ECO:0000256" key="4">
    <source>
        <dbReference type="ARBA" id="ARBA00022989"/>
    </source>
</evidence>
<dbReference type="Pfam" id="PF04138">
    <property type="entry name" value="GtrA_DPMS_TM"/>
    <property type="match status" value="1"/>
</dbReference>
<evidence type="ECO:0000256" key="6">
    <source>
        <dbReference type="RuleBase" id="RU003750"/>
    </source>
</evidence>
<feature type="domain" description="GtrA/DPMS transmembrane" evidence="8">
    <location>
        <begin position="281"/>
        <end position="391"/>
    </location>
</feature>
<dbReference type="Pfam" id="PF01066">
    <property type="entry name" value="CDP-OH_P_transf"/>
    <property type="match status" value="1"/>
</dbReference>
<dbReference type="InterPro" id="IPR048254">
    <property type="entry name" value="CDP_ALCOHOL_P_TRANSF_CS"/>
</dbReference>
<feature type="transmembrane region" description="Helical" evidence="7">
    <location>
        <begin position="237"/>
        <end position="260"/>
    </location>
</feature>
<gene>
    <name evidence="9" type="ORF">CMC5_084540</name>
</gene>
<comment type="similarity">
    <text evidence="6">Belongs to the CDP-alcohol phosphatidyltransferase class-I family.</text>
</comment>
<evidence type="ECO:0000259" key="8">
    <source>
        <dbReference type="Pfam" id="PF04138"/>
    </source>
</evidence>